<dbReference type="InterPro" id="IPR050529">
    <property type="entry name" value="CYP450_sterol_14alpha_dmase"/>
</dbReference>
<evidence type="ECO:0000256" key="7">
    <source>
        <dbReference type="PIRSR" id="PIRSR602403-1"/>
    </source>
</evidence>
<dbReference type="InterPro" id="IPR036396">
    <property type="entry name" value="Cyt_P450_sf"/>
</dbReference>
<keyword evidence="5 7" id="KW-0408">Iron</keyword>
<dbReference type="InterPro" id="IPR001128">
    <property type="entry name" value="Cyt_P450"/>
</dbReference>
<comment type="cofactor">
    <cofactor evidence="1 7">
        <name>heme</name>
        <dbReference type="ChEBI" id="CHEBI:30413"/>
    </cofactor>
</comment>
<evidence type="ECO:0008006" key="10">
    <source>
        <dbReference type="Google" id="ProtNLM"/>
    </source>
</evidence>
<protein>
    <recommendedName>
        <fullName evidence="10">Cytochrome P450</fullName>
    </recommendedName>
</protein>
<evidence type="ECO:0000256" key="6">
    <source>
        <dbReference type="ARBA" id="ARBA00023033"/>
    </source>
</evidence>
<keyword evidence="9" id="KW-1185">Reference proteome</keyword>
<dbReference type="Proteomes" id="UP001305414">
    <property type="component" value="Unassembled WGS sequence"/>
</dbReference>
<organism evidence="8 9">
    <name type="scientific">Xylaria bambusicola</name>
    <dbReference type="NCBI Taxonomy" id="326684"/>
    <lineage>
        <taxon>Eukaryota</taxon>
        <taxon>Fungi</taxon>
        <taxon>Dikarya</taxon>
        <taxon>Ascomycota</taxon>
        <taxon>Pezizomycotina</taxon>
        <taxon>Sordariomycetes</taxon>
        <taxon>Xylariomycetidae</taxon>
        <taxon>Xylariales</taxon>
        <taxon>Xylariaceae</taxon>
        <taxon>Xylaria</taxon>
    </lineage>
</organism>
<sequence>MDPVTMIEPPMLNLSVFVLLFSLFVFKLTRVDVVKSAGPPRLSEGIPFVTNAWHFMTDKKLYITRATCNRYSKVLSKSGIAQCRLGPLNLYMVAGKKNIAAIFRSSFSSDPWVLRIMKYSAGYSQADLAKFYQDEFDGTRPRGLLPEQRIWHALHSLYDHTLMNSRSVNALTTSYLSYFRQQLVDYSADEWTEVRVYDFLKISMSTAATSSVMGSRVIKLNPDFIKAFWEYEKFVETLAFGLPTWLNWPAVRARDRFRAMCLKWYQVADGEFDWDNPGPHHEADWEPAFGSQVSRGLAKFAKTFDLSDQSIGAVYALFLFGLHANTIPICTWVLMELVKDKDLLQAVREEISLANGNITNIDCFDNRKVELLPLLKSVYTEVLRIHVGVLITRTATQSVTVGNYSLAKGSTFQAPTSVAHLDETAWGTPAHPATKFWAYRHVKEVEVTSSTGLSTKRLEFSLGGPSGLFFPFGGGKNMCVGRNFAKPEVLLTVATLVTQFEMEFVSWVKLDGTISDWPAADNPSYANAVAAAPDRDMKIRWRRQLVHS</sequence>
<evidence type="ECO:0000256" key="4">
    <source>
        <dbReference type="ARBA" id="ARBA00022723"/>
    </source>
</evidence>
<dbReference type="CDD" id="cd11040">
    <property type="entry name" value="CYP7_CYP8-like"/>
    <property type="match status" value="1"/>
</dbReference>
<dbReference type="SUPFAM" id="SSF48264">
    <property type="entry name" value="Cytochrome P450"/>
    <property type="match status" value="1"/>
</dbReference>
<keyword evidence="6" id="KW-0560">Oxidoreductase</keyword>
<proteinExistence type="inferred from homology"/>
<dbReference type="GO" id="GO:0005506">
    <property type="term" value="F:iron ion binding"/>
    <property type="evidence" value="ECO:0007669"/>
    <property type="project" value="InterPro"/>
</dbReference>
<evidence type="ECO:0000256" key="3">
    <source>
        <dbReference type="ARBA" id="ARBA00022617"/>
    </source>
</evidence>
<evidence type="ECO:0000256" key="5">
    <source>
        <dbReference type="ARBA" id="ARBA00023004"/>
    </source>
</evidence>
<evidence type="ECO:0000313" key="8">
    <source>
        <dbReference type="EMBL" id="KAK5632007.1"/>
    </source>
</evidence>
<dbReference type="Pfam" id="PF00067">
    <property type="entry name" value="p450"/>
    <property type="match status" value="1"/>
</dbReference>
<dbReference type="PRINTS" id="PR00465">
    <property type="entry name" value="EP450IV"/>
</dbReference>
<comment type="similarity">
    <text evidence="2">Belongs to the cytochrome P450 family.</text>
</comment>
<keyword evidence="4 7" id="KW-0479">Metal-binding</keyword>
<accession>A0AAN7UN75</accession>
<reference evidence="8 9" key="1">
    <citation type="submission" date="2023-10" db="EMBL/GenBank/DDBJ databases">
        <title>Draft genome sequence of Xylaria bambusicola isolate GMP-LS, the root and basal stem rot pathogen of sugarcane in Indonesia.</title>
        <authorList>
            <person name="Selvaraj P."/>
            <person name="Muralishankar V."/>
            <person name="Muruganantham S."/>
            <person name="Sp S."/>
            <person name="Haryani S."/>
            <person name="Lau K.J.X."/>
            <person name="Naqvi N.I."/>
        </authorList>
    </citation>
    <scope>NUCLEOTIDE SEQUENCE [LARGE SCALE GENOMIC DNA]</scope>
    <source>
        <strain evidence="8">GMP-LS</strain>
    </source>
</reference>
<keyword evidence="3 7" id="KW-0349">Heme</keyword>
<comment type="caution">
    <text evidence="8">The sequence shown here is derived from an EMBL/GenBank/DDBJ whole genome shotgun (WGS) entry which is preliminary data.</text>
</comment>
<dbReference type="PANTHER" id="PTHR24304">
    <property type="entry name" value="CYTOCHROME P450 FAMILY 7"/>
    <property type="match status" value="1"/>
</dbReference>
<evidence type="ECO:0000256" key="2">
    <source>
        <dbReference type="ARBA" id="ARBA00010617"/>
    </source>
</evidence>
<dbReference type="GO" id="GO:0016705">
    <property type="term" value="F:oxidoreductase activity, acting on paired donors, with incorporation or reduction of molecular oxygen"/>
    <property type="evidence" value="ECO:0007669"/>
    <property type="project" value="InterPro"/>
</dbReference>
<gene>
    <name evidence="8" type="ORF">RRF57_007721</name>
</gene>
<evidence type="ECO:0000256" key="1">
    <source>
        <dbReference type="ARBA" id="ARBA00001971"/>
    </source>
</evidence>
<keyword evidence="6" id="KW-0503">Monooxygenase</keyword>
<dbReference type="AlphaFoldDB" id="A0AAN7UN75"/>
<dbReference type="InterPro" id="IPR002403">
    <property type="entry name" value="Cyt_P450_E_grp-IV"/>
</dbReference>
<dbReference type="GO" id="GO:0008395">
    <property type="term" value="F:steroid hydroxylase activity"/>
    <property type="evidence" value="ECO:0007669"/>
    <property type="project" value="TreeGrafter"/>
</dbReference>
<dbReference type="EMBL" id="JAWHQM010000022">
    <property type="protein sequence ID" value="KAK5632007.1"/>
    <property type="molecule type" value="Genomic_DNA"/>
</dbReference>
<name>A0AAN7UN75_9PEZI</name>
<dbReference type="Gene3D" id="1.10.630.10">
    <property type="entry name" value="Cytochrome P450"/>
    <property type="match status" value="1"/>
</dbReference>
<evidence type="ECO:0000313" key="9">
    <source>
        <dbReference type="Proteomes" id="UP001305414"/>
    </source>
</evidence>
<dbReference type="GO" id="GO:0020037">
    <property type="term" value="F:heme binding"/>
    <property type="evidence" value="ECO:0007669"/>
    <property type="project" value="InterPro"/>
</dbReference>
<dbReference type="PANTHER" id="PTHR24304:SF2">
    <property type="entry name" value="24-HYDROXYCHOLESTEROL 7-ALPHA-HYDROXYLASE"/>
    <property type="match status" value="1"/>
</dbReference>
<feature type="binding site" description="axial binding residue" evidence="7">
    <location>
        <position position="479"/>
    </location>
    <ligand>
        <name>heme</name>
        <dbReference type="ChEBI" id="CHEBI:30413"/>
    </ligand>
    <ligandPart>
        <name>Fe</name>
        <dbReference type="ChEBI" id="CHEBI:18248"/>
    </ligandPart>
</feature>